<dbReference type="Gene3D" id="3.90.550.10">
    <property type="entry name" value="Spore Coat Polysaccharide Biosynthesis Protein SpsA, Chain A"/>
    <property type="match status" value="1"/>
</dbReference>
<comment type="similarity">
    <text evidence="2">Belongs to the CDP-glycerol glycerophosphotransferase family.</text>
</comment>
<gene>
    <name evidence="8" type="ORF">BJZ21_003628</name>
</gene>
<keyword evidence="6" id="KW-0472">Membrane</keyword>
<dbReference type="SUPFAM" id="SSF53756">
    <property type="entry name" value="UDP-Glycosyltransferase/glycogen phosphorylase"/>
    <property type="match status" value="1"/>
</dbReference>
<dbReference type="InterPro" id="IPR007554">
    <property type="entry name" value="Glycerophosphate_synth"/>
</dbReference>
<protein>
    <submittedName>
        <fullName evidence="8">CDP-glycerol glycerophosphotransferase</fullName>
        <ecNumber evidence="8">2.7.8.12</ecNumber>
    </submittedName>
</protein>
<dbReference type="Gene3D" id="3.40.50.11820">
    <property type="match status" value="1"/>
</dbReference>
<dbReference type="SUPFAM" id="SSF53448">
    <property type="entry name" value="Nucleotide-diphospho-sugar transferases"/>
    <property type="match status" value="1"/>
</dbReference>
<dbReference type="CDD" id="cd00761">
    <property type="entry name" value="Glyco_tranf_GTA_type"/>
    <property type="match status" value="1"/>
</dbReference>
<sequence>MKAARVRAARSLPRRAARRLARTGVGRRLRRPMVSLVVPFYNVEEYLADCLDSILRQSFTDFEVLLVDDGSPDGSRAIAERYAARDHRVRIITRENGGLGAARNTGVRAARGRFLTFVDSDDLLPANALGVLVGSARRTGSDIVVGSVERFDSRSTWTPDWVEDVHLEPRERVRIEEFLPLLRNLYTWNKLFRRDFWDQQGLWFREGVAYEDQPIVTQLFARAGAIDVLTQIVYRYRARDDKSSISQQTASLKDLRDRIAAWRVSRDAFRAELSPVVYDGWLQTLLAAHFQWYLTSPGTVEDDYWDELVAVVRELTDGTPSWVWEAAPPPARVLVRLAQLDRRADAQEFVRREGTRLEQWPAVVRDDGILLELPLLGDPELDESLFVLGPGQMRLSHAVENLHWIDQADGGRTCWISGWAYLRKVDLAVHDQQVVVQLRNRRTGEVRSFAATERPAASFPMPREDLWCDYGPGRFGVEIPLDDLDADGQDATWVVWLRVSAAGLSAEQPVTRLVRSGSAGAVPAAPLGRGERLVVDWQYLQPLRLRVDRGHVSAADVALAGRELTGVLDPADADRVARVTVEGGGRVADATLDGRAFRVELPAIDRPAPGRSVTWHVVARTVDGRRRDLLPSAASRVVPGVGSLVLGAHRNGGLVVHEWSLGAQADAISVDRDGRLTVRGRLLGPGTGTVRLATNNKRTRTYGAPVVVEAGRFEAAVLLAHELYRFGTRPLPVGEHDLSLLVEHDGAEVEVPLLVSPALGADLPLVVETDDLEGRIVRGPQTVVRVSLNRPLGSGRGRYRQNVLRNQGPTRSGLTRGVLMRSYFGEQATDNGVSIQKELARRGSDLPVYWAVQDRSVPVPDGGIPVVVNSPEWYDLVFSVQYYIDNMYQPDYHHKPEGQVLVQTFHGYPFKQMGHPHWRNLQFSQARIDAYDARARAWDYLVSPARYATPLLARDFNYPGEVLEIGYPRNDVLNSAEAEEIRAQTRASLGIEDGQTAVLYAPTFRDYLALNDSRAEMADFFDFERATRMLGEEYVLLVRGHAFNARAHGRVGSRHGCVEVTDYPEVSDLYLAADAGIVDYSSLRFDFGVTGKPMIFHVPDLQRYKDTRGWLFDFEPTAPGPLVDTTEEVVEALLDLDGVRKQYAEAYRLFHDDYLDLDDGHAAERFVDAVFVPRGDA</sequence>
<dbReference type="InterPro" id="IPR051612">
    <property type="entry name" value="Teichoic_Acid_Biosynth"/>
</dbReference>
<dbReference type="Pfam" id="PF00535">
    <property type="entry name" value="Glycos_transf_2"/>
    <property type="match status" value="1"/>
</dbReference>
<dbReference type="Pfam" id="PF04464">
    <property type="entry name" value="Glyphos_transf"/>
    <property type="match status" value="1"/>
</dbReference>
<dbReference type="RefSeq" id="WP_179665057.1">
    <property type="nucleotide sequence ID" value="NZ_JACCBG010000001.1"/>
</dbReference>
<evidence type="ECO:0000259" key="7">
    <source>
        <dbReference type="Pfam" id="PF00535"/>
    </source>
</evidence>
<dbReference type="InterPro" id="IPR043148">
    <property type="entry name" value="TagF_C"/>
</dbReference>
<comment type="subcellular location">
    <subcellularLocation>
        <location evidence="1">Cell membrane</location>
        <topology evidence="1">Peripheral membrane protein</topology>
    </subcellularLocation>
</comment>
<accession>A0A7Y9E9B7</accession>
<evidence type="ECO:0000313" key="9">
    <source>
        <dbReference type="Proteomes" id="UP000535511"/>
    </source>
</evidence>
<evidence type="ECO:0000256" key="1">
    <source>
        <dbReference type="ARBA" id="ARBA00004202"/>
    </source>
</evidence>
<dbReference type="Gene3D" id="3.40.50.12580">
    <property type="match status" value="1"/>
</dbReference>
<proteinExistence type="inferred from homology"/>
<dbReference type="GO" id="GO:0019350">
    <property type="term" value="P:teichoic acid biosynthetic process"/>
    <property type="evidence" value="ECO:0007669"/>
    <property type="project" value="UniProtKB-KW"/>
</dbReference>
<evidence type="ECO:0000256" key="6">
    <source>
        <dbReference type="ARBA" id="ARBA00023136"/>
    </source>
</evidence>
<dbReference type="InterPro" id="IPR001173">
    <property type="entry name" value="Glyco_trans_2-like"/>
</dbReference>
<evidence type="ECO:0000256" key="5">
    <source>
        <dbReference type="ARBA" id="ARBA00022944"/>
    </source>
</evidence>
<dbReference type="GO" id="GO:0047355">
    <property type="term" value="F:CDP-glycerol glycerophosphotransferase activity"/>
    <property type="evidence" value="ECO:0007669"/>
    <property type="project" value="UniProtKB-EC"/>
</dbReference>
<evidence type="ECO:0000313" key="8">
    <source>
        <dbReference type="EMBL" id="NYD43545.1"/>
    </source>
</evidence>
<keyword evidence="9" id="KW-1185">Reference proteome</keyword>
<dbReference type="AlphaFoldDB" id="A0A7Y9E9B7"/>
<dbReference type="EMBL" id="JACCBG010000001">
    <property type="protein sequence ID" value="NYD43545.1"/>
    <property type="molecule type" value="Genomic_DNA"/>
</dbReference>
<dbReference type="GO" id="GO:0005886">
    <property type="term" value="C:plasma membrane"/>
    <property type="evidence" value="ECO:0007669"/>
    <property type="project" value="UniProtKB-SubCell"/>
</dbReference>
<keyword evidence="3" id="KW-1003">Cell membrane</keyword>
<keyword evidence="4 8" id="KW-0808">Transferase</keyword>
<keyword evidence="5" id="KW-0777">Teichoic acid biosynthesis</keyword>
<evidence type="ECO:0000256" key="2">
    <source>
        <dbReference type="ARBA" id="ARBA00010488"/>
    </source>
</evidence>
<dbReference type="PANTHER" id="PTHR37316:SF3">
    <property type="entry name" value="TEICHOIC ACID GLYCEROL-PHOSPHATE TRANSFERASE"/>
    <property type="match status" value="1"/>
</dbReference>
<name>A0A7Y9E9B7_9ACTN</name>
<evidence type="ECO:0000256" key="3">
    <source>
        <dbReference type="ARBA" id="ARBA00022475"/>
    </source>
</evidence>
<feature type="domain" description="Glycosyltransferase 2-like" evidence="7">
    <location>
        <begin position="35"/>
        <end position="194"/>
    </location>
</feature>
<organism evidence="8 9">
    <name type="scientific">Nocardioides panaciterrulae</name>
    <dbReference type="NCBI Taxonomy" id="661492"/>
    <lineage>
        <taxon>Bacteria</taxon>
        <taxon>Bacillati</taxon>
        <taxon>Actinomycetota</taxon>
        <taxon>Actinomycetes</taxon>
        <taxon>Propionibacteriales</taxon>
        <taxon>Nocardioidaceae</taxon>
        <taxon>Nocardioides</taxon>
    </lineage>
</organism>
<dbReference type="InterPro" id="IPR043149">
    <property type="entry name" value="TagF_N"/>
</dbReference>
<reference evidence="8 9" key="1">
    <citation type="submission" date="2020-07" db="EMBL/GenBank/DDBJ databases">
        <title>Sequencing the genomes of 1000 actinobacteria strains.</title>
        <authorList>
            <person name="Klenk H.-P."/>
        </authorList>
    </citation>
    <scope>NUCLEOTIDE SEQUENCE [LARGE SCALE GENOMIC DNA]</scope>
    <source>
        <strain evidence="8 9">DSM 21350</strain>
    </source>
</reference>
<dbReference type="PANTHER" id="PTHR37316">
    <property type="entry name" value="TEICHOIC ACID GLYCEROL-PHOSPHATE PRIMASE"/>
    <property type="match status" value="1"/>
</dbReference>
<dbReference type="Proteomes" id="UP000535511">
    <property type="component" value="Unassembled WGS sequence"/>
</dbReference>
<evidence type="ECO:0000256" key="4">
    <source>
        <dbReference type="ARBA" id="ARBA00022679"/>
    </source>
</evidence>
<dbReference type="InterPro" id="IPR029044">
    <property type="entry name" value="Nucleotide-diphossugar_trans"/>
</dbReference>
<dbReference type="EC" id="2.7.8.12" evidence="8"/>
<comment type="caution">
    <text evidence="8">The sequence shown here is derived from an EMBL/GenBank/DDBJ whole genome shotgun (WGS) entry which is preliminary data.</text>
</comment>